<feature type="compositionally biased region" description="Acidic residues" evidence="1">
    <location>
        <begin position="101"/>
        <end position="111"/>
    </location>
</feature>
<accession>A0AAP0NBJ4</accession>
<keyword evidence="3" id="KW-1185">Reference proteome</keyword>
<evidence type="ECO:0000256" key="1">
    <source>
        <dbReference type="SAM" id="MobiDB-lite"/>
    </source>
</evidence>
<feature type="compositionally biased region" description="Basic and acidic residues" evidence="1">
    <location>
        <begin position="272"/>
        <end position="288"/>
    </location>
</feature>
<dbReference type="AlphaFoldDB" id="A0AAP0NBJ4"/>
<dbReference type="Proteomes" id="UP001415857">
    <property type="component" value="Unassembled WGS sequence"/>
</dbReference>
<comment type="caution">
    <text evidence="2">The sequence shown here is derived from an EMBL/GenBank/DDBJ whole genome shotgun (WGS) entry which is preliminary data.</text>
</comment>
<organism evidence="2 3">
    <name type="scientific">Liquidambar formosana</name>
    <name type="common">Formosan gum</name>
    <dbReference type="NCBI Taxonomy" id="63359"/>
    <lineage>
        <taxon>Eukaryota</taxon>
        <taxon>Viridiplantae</taxon>
        <taxon>Streptophyta</taxon>
        <taxon>Embryophyta</taxon>
        <taxon>Tracheophyta</taxon>
        <taxon>Spermatophyta</taxon>
        <taxon>Magnoliopsida</taxon>
        <taxon>eudicotyledons</taxon>
        <taxon>Gunneridae</taxon>
        <taxon>Pentapetalae</taxon>
        <taxon>Saxifragales</taxon>
        <taxon>Altingiaceae</taxon>
        <taxon>Liquidambar</taxon>
    </lineage>
</organism>
<gene>
    <name evidence="2" type="ORF">L1049_025788</name>
</gene>
<feature type="region of interest" description="Disordered" evidence="1">
    <location>
        <begin position="92"/>
        <end position="128"/>
    </location>
</feature>
<evidence type="ECO:0000313" key="3">
    <source>
        <dbReference type="Proteomes" id="UP001415857"/>
    </source>
</evidence>
<feature type="region of interest" description="Disordered" evidence="1">
    <location>
        <begin position="252"/>
        <end position="369"/>
    </location>
</feature>
<feature type="compositionally biased region" description="Basic and acidic residues" evidence="1">
    <location>
        <begin position="300"/>
        <end position="315"/>
    </location>
</feature>
<proteinExistence type="predicted"/>
<feature type="region of interest" description="Disordered" evidence="1">
    <location>
        <begin position="174"/>
        <end position="219"/>
    </location>
</feature>
<dbReference type="EMBL" id="JBBPBK010000014">
    <property type="protein sequence ID" value="KAK9270212.1"/>
    <property type="molecule type" value="Genomic_DNA"/>
</dbReference>
<feature type="compositionally biased region" description="Polar residues" evidence="1">
    <location>
        <begin position="470"/>
        <end position="488"/>
    </location>
</feature>
<protein>
    <submittedName>
        <fullName evidence="2">Uncharacterized protein</fullName>
    </submittedName>
</protein>
<sequence>MTVEADAHGDLSVVSKAEIEDDCGLDMSSYQDLPNGGGGDCNGVLHDERQEEEEGIVANGKDDADSSYVFVSGTDAVADDPLTRDLNAECVEESNVGSPKEEEEEEEEEEIDVRVGESEVDNGENLQSHVEDNCIVEGTVIAPSNNDVAFTGSQDNVQSHVEDNCIVEGTVVAPSDNDVALEGPPCESNGDQEGRSDVVEEQNETVAVESEPQQIDSEVKVEEQIKLESSSKLEDSQESRILVLEEAGCELPELDNGSVKDEEQNIIESLPEVERSRESQLKIPKPAESELNNDEEEVEGESKSDSAIDMKENHEPANMVSEDVRLELDQEKEAAKSADEIAAEGPPGDHGLDKESDLEMSTSPCPGTYIQLETEVGNDSASDENGNSLLICHVEDGIPETQVINDLVAGSQNTHELDGSSKNAESLPLSVDCVRPEIEVGDVSFESSEGLPSGPDSDSVLEPDVGTGASLITENSPSSAISDVRSTT</sequence>
<reference evidence="2 3" key="1">
    <citation type="journal article" date="2024" name="Plant J.">
        <title>Genome sequences and population genomics reveal climatic adaptation and genomic divergence between two closely related sweetgum species.</title>
        <authorList>
            <person name="Xu W.Q."/>
            <person name="Ren C.Q."/>
            <person name="Zhang X.Y."/>
            <person name="Comes H.P."/>
            <person name="Liu X.H."/>
            <person name="Li Y.G."/>
            <person name="Kettle C.J."/>
            <person name="Jalonen R."/>
            <person name="Gaisberger H."/>
            <person name="Ma Y.Z."/>
            <person name="Qiu Y.X."/>
        </authorList>
    </citation>
    <scope>NUCLEOTIDE SEQUENCE [LARGE SCALE GENOMIC DNA]</scope>
    <source>
        <strain evidence="2">Hangzhou</strain>
    </source>
</reference>
<name>A0AAP0NBJ4_LIQFO</name>
<evidence type="ECO:0000313" key="2">
    <source>
        <dbReference type="EMBL" id="KAK9270212.1"/>
    </source>
</evidence>
<feature type="region of interest" description="Disordered" evidence="1">
    <location>
        <begin position="441"/>
        <end position="488"/>
    </location>
</feature>
<feature type="compositionally biased region" description="Basic and acidic residues" evidence="1">
    <location>
        <begin position="322"/>
        <end position="339"/>
    </location>
</feature>